<dbReference type="PROSITE" id="PS50088">
    <property type="entry name" value="ANK_REPEAT"/>
    <property type="match status" value="2"/>
</dbReference>
<dbReference type="SMART" id="SM00248">
    <property type="entry name" value="ANK"/>
    <property type="match status" value="7"/>
</dbReference>
<dbReference type="EMBL" id="JAGTJQ010000009">
    <property type="protein sequence ID" value="KAH7024936.1"/>
    <property type="molecule type" value="Genomic_DNA"/>
</dbReference>
<protein>
    <recommendedName>
        <fullName evidence="7">Ankyrin repeat-containing domain protein</fullName>
    </recommendedName>
</protein>
<dbReference type="GeneID" id="70192257"/>
<keyword evidence="6" id="KW-1185">Reference proteome</keyword>
<dbReference type="Pfam" id="PF12796">
    <property type="entry name" value="Ank_2"/>
    <property type="match status" value="1"/>
</dbReference>
<evidence type="ECO:0000256" key="2">
    <source>
        <dbReference type="ARBA" id="ARBA00023043"/>
    </source>
</evidence>
<sequence>MASTLDSLQPDTAKVSEDLERLRGFVLQASKDNEIATVAEMLCEQHNIEVSLLQDGQLLPERELAELLERFGSDAGNINDEDYASGKLPDIDIEVLEANGRWTSLRTISEKVSTGRSDQAAAAFVPSVKFHELPFQRFEKTVFGDNSTGAQLLKQDPRGIQHVQEDMQRLVLEIQKATNSPRPMDPAALYVYLCSFSRNHHNSTRRTLPKPGAGSSLGFDFGSHILIDKNDMSASTVLRMLLFSVANGFAGLDAIPAESIISHLRQQAHATSLLRNILKLPGHIPRALADNLLKAAVAAKDVPVAKMLLELRPKSTSPSASASINDIRARTSMSSKNAGPRPAPKTLLEQAARSRDADMIALLLSHGADPNQRFSPPATTTDSYDYNPGPSKGPLAVIVGGNPAIGRSMGLGSDRKKEDGYAPAKLLLDAGCTFDPAIVDYAIQRREMELAFLLALHVSPKMHRTMISRGGMLVKLVRYARREIDALEIVERFHYMCSGGGHGAEGSASEAGQAAPCGECPSRYGDSTLTWVVVESCRRRFLSLVDFFTKKHRETYAPHIRWDMALSAAFRTRDSAIIDRILAMEPDIAKCKKHTIDRHTDDFDGRLSMERYSTPLSEAIESGLTADSPYGADYASVCEARGALEALKKDADHRRCALQGAASIGNVAYLDKILDVCKKKIKPADMTDAMAMAILAGHDDAFYTLYRAGGDMTRRTSHSPCAPDPMFAAILRRNLPVARVILASGGGGGSNLSDRYLHSFDFARRDYSHPWQSDEEDPGSSDHPRNTSSDILDQAILWGRRDIIIGVKTLRPMQCLTFPSTRVQVYLRANHDMLDFLVAEHLINTDGLKRCLEHAFFTQDEAFLDKLLAAGADGASEAVLTAGIKAPKLLRRVLEDVSDGRRPRPQKPGFGIEALIGAIRMEDRAVLEARPHNAMRIFEPTESALVNGRQVGREAVAVLLDSGLVDVRCGRYSNSPMKEAIDVYQKRIKEKGGQPQDGAGAGVVDVQGLGAEIPPNGAAGQRHNADDDDYDELEIIRALLARGCHPDDPSRGWRGDSVETSFLHAIGARDPALVQLMLEHGATINYPPASVLTGDGADEDAIDDDPASWSRLNFFSGLSRTPLQRAVEENSAVIVDMLLNPDKYTNSSSSSLPTSRAWEPADANAPASHRGGATALQIAAAQGNCGIAATLLAHGADINAGPAKVLGKSALLGAAENGRLEMVDFLYANGYVFEWEGCKEAYKAAKLNGEMACAARIREILEEVEAGVGGDDEEGVEEVARESRL</sequence>
<dbReference type="Gene3D" id="1.25.40.20">
    <property type="entry name" value="Ankyrin repeat-containing domain"/>
    <property type="match status" value="3"/>
</dbReference>
<accession>A0A9P8Y155</accession>
<evidence type="ECO:0008006" key="7">
    <source>
        <dbReference type="Google" id="ProtNLM"/>
    </source>
</evidence>
<dbReference type="InterPro" id="IPR036770">
    <property type="entry name" value="Ankyrin_rpt-contain_sf"/>
</dbReference>
<dbReference type="Proteomes" id="UP000756346">
    <property type="component" value="Unassembled WGS sequence"/>
</dbReference>
<evidence type="ECO:0000313" key="6">
    <source>
        <dbReference type="Proteomes" id="UP000756346"/>
    </source>
</evidence>
<organism evidence="5 6">
    <name type="scientific">Microdochium trichocladiopsis</name>
    <dbReference type="NCBI Taxonomy" id="1682393"/>
    <lineage>
        <taxon>Eukaryota</taxon>
        <taxon>Fungi</taxon>
        <taxon>Dikarya</taxon>
        <taxon>Ascomycota</taxon>
        <taxon>Pezizomycotina</taxon>
        <taxon>Sordariomycetes</taxon>
        <taxon>Xylariomycetidae</taxon>
        <taxon>Xylariales</taxon>
        <taxon>Microdochiaceae</taxon>
        <taxon>Microdochium</taxon>
    </lineage>
</organism>
<dbReference type="PANTHER" id="PTHR24189">
    <property type="entry name" value="MYOTROPHIN"/>
    <property type="match status" value="1"/>
</dbReference>
<feature type="region of interest" description="Disordered" evidence="4">
    <location>
        <begin position="1145"/>
        <end position="1166"/>
    </location>
</feature>
<dbReference type="InterPro" id="IPR050745">
    <property type="entry name" value="Multifunctional_regulatory"/>
</dbReference>
<proteinExistence type="predicted"/>
<reference evidence="5" key="1">
    <citation type="journal article" date="2021" name="Nat. Commun.">
        <title>Genetic determinants of endophytism in the Arabidopsis root mycobiome.</title>
        <authorList>
            <person name="Mesny F."/>
            <person name="Miyauchi S."/>
            <person name="Thiergart T."/>
            <person name="Pickel B."/>
            <person name="Atanasova L."/>
            <person name="Karlsson M."/>
            <person name="Huettel B."/>
            <person name="Barry K.W."/>
            <person name="Haridas S."/>
            <person name="Chen C."/>
            <person name="Bauer D."/>
            <person name="Andreopoulos W."/>
            <person name="Pangilinan J."/>
            <person name="LaButti K."/>
            <person name="Riley R."/>
            <person name="Lipzen A."/>
            <person name="Clum A."/>
            <person name="Drula E."/>
            <person name="Henrissat B."/>
            <person name="Kohler A."/>
            <person name="Grigoriev I.V."/>
            <person name="Martin F.M."/>
            <person name="Hacquard S."/>
        </authorList>
    </citation>
    <scope>NUCLEOTIDE SEQUENCE</scope>
    <source>
        <strain evidence="5">MPI-CAGE-CH-0230</strain>
    </source>
</reference>
<name>A0A9P8Y155_9PEZI</name>
<feature type="region of interest" description="Disordered" evidence="4">
    <location>
        <begin position="315"/>
        <end position="344"/>
    </location>
</feature>
<dbReference type="InterPro" id="IPR002110">
    <property type="entry name" value="Ankyrin_rpt"/>
</dbReference>
<keyword evidence="2 3" id="KW-0040">ANK repeat</keyword>
<dbReference type="RefSeq" id="XP_046008484.1">
    <property type="nucleotide sequence ID" value="XM_046162711.1"/>
</dbReference>
<comment type="caution">
    <text evidence="5">The sequence shown here is derived from an EMBL/GenBank/DDBJ whole genome shotgun (WGS) entry which is preliminary data.</text>
</comment>
<feature type="repeat" description="ANK" evidence="3">
    <location>
        <begin position="343"/>
        <end position="375"/>
    </location>
</feature>
<evidence type="ECO:0000256" key="3">
    <source>
        <dbReference type="PROSITE-ProRule" id="PRU00023"/>
    </source>
</evidence>
<keyword evidence="1" id="KW-0677">Repeat</keyword>
<gene>
    <name evidence="5" type="ORF">B0I36DRAFT_434500</name>
</gene>
<evidence type="ECO:0000256" key="1">
    <source>
        <dbReference type="ARBA" id="ARBA00022737"/>
    </source>
</evidence>
<dbReference type="OrthoDB" id="539213at2759"/>
<evidence type="ECO:0000256" key="4">
    <source>
        <dbReference type="SAM" id="MobiDB-lite"/>
    </source>
</evidence>
<dbReference type="PANTHER" id="PTHR24189:SF50">
    <property type="entry name" value="ANKYRIN REPEAT AND SOCS BOX PROTEIN 2"/>
    <property type="match status" value="1"/>
</dbReference>
<feature type="compositionally biased region" description="Polar residues" evidence="4">
    <location>
        <begin position="315"/>
        <end position="324"/>
    </location>
</feature>
<evidence type="ECO:0000313" key="5">
    <source>
        <dbReference type="EMBL" id="KAH7024936.1"/>
    </source>
</evidence>
<dbReference type="PROSITE" id="PS50297">
    <property type="entry name" value="ANK_REP_REGION"/>
    <property type="match status" value="1"/>
</dbReference>
<feature type="region of interest" description="Disordered" evidence="4">
    <location>
        <begin position="368"/>
        <end position="387"/>
    </location>
</feature>
<feature type="compositionally biased region" description="Polar residues" evidence="4">
    <location>
        <begin position="372"/>
        <end position="384"/>
    </location>
</feature>
<feature type="repeat" description="ANK" evidence="3">
    <location>
        <begin position="1171"/>
        <end position="1203"/>
    </location>
</feature>
<dbReference type="SUPFAM" id="SSF48403">
    <property type="entry name" value="Ankyrin repeat"/>
    <property type="match status" value="2"/>
</dbReference>